<comment type="caution">
    <text evidence="7">The sequence shown here is derived from an EMBL/GenBank/DDBJ whole genome shotgun (WGS) entry which is preliminary data.</text>
</comment>
<keyword evidence="4 5" id="KW-0472">Membrane</keyword>
<evidence type="ECO:0000313" key="8">
    <source>
        <dbReference type="Proteomes" id="UP000233350"/>
    </source>
</evidence>
<evidence type="ECO:0000259" key="6">
    <source>
        <dbReference type="Pfam" id="PF13664"/>
    </source>
</evidence>
<name>A0A2N3PJL1_9HELI</name>
<sequence>MQNLFKIQPYCFVLYLLLIGISLGAVLASGAFSAPTIFRAASLVPNLNISLFQSGILMTSIFVKLNLLLNFLAFFILIYEILALRVSGAKVAPTLGFISVILIFLFTMYYTPYILEAQKLGEDGIANATFDAMHTQSVLVFKALMISLCLLFIVRLLKVSSGCKGR</sequence>
<comment type="subcellular location">
    <subcellularLocation>
        <location evidence="1">Membrane</location>
    </subcellularLocation>
</comment>
<evidence type="ECO:0000256" key="1">
    <source>
        <dbReference type="ARBA" id="ARBA00004370"/>
    </source>
</evidence>
<dbReference type="InterPro" id="IPR025423">
    <property type="entry name" value="TMEM205-like"/>
</dbReference>
<feature type="transmembrane region" description="Helical" evidence="5">
    <location>
        <begin position="12"/>
        <end position="34"/>
    </location>
</feature>
<proteinExistence type="predicted"/>
<dbReference type="Pfam" id="PF13664">
    <property type="entry name" value="DUF4149"/>
    <property type="match status" value="1"/>
</dbReference>
<feature type="domain" description="TMEM205-like" evidence="6">
    <location>
        <begin position="17"/>
        <end position="121"/>
    </location>
</feature>
<protein>
    <recommendedName>
        <fullName evidence="6">TMEM205-like domain-containing protein</fullName>
    </recommendedName>
</protein>
<dbReference type="Proteomes" id="UP000233350">
    <property type="component" value="Unassembled WGS sequence"/>
</dbReference>
<accession>A0A2N3PJL1</accession>
<evidence type="ECO:0000256" key="2">
    <source>
        <dbReference type="ARBA" id="ARBA00022692"/>
    </source>
</evidence>
<dbReference type="RefSeq" id="WP_006802709.1">
    <property type="nucleotide sequence ID" value="NZ_CABKOI010000020.1"/>
</dbReference>
<dbReference type="AlphaFoldDB" id="A0A2N3PJL1"/>
<feature type="transmembrane region" description="Helical" evidence="5">
    <location>
        <begin position="139"/>
        <end position="157"/>
    </location>
</feature>
<gene>
    <name evidence="7" type="ORF">BCM31_06860</name>
</gene>
<dbReference type="EMBL" id="MBPK01000022">
    <property type="protein sequence ID" value="PKT81383.1"/>
    <property type="molecule type" value="Genomic_DNA"/>
</dbReference>
<evidence type="ECO:0000313" key="7">
    <source>
        <dbReference type="EMBL" id="PKT81383.1"/>
    </source>
</evidence>
<dbReference type="OrthoDB" id="5362812at2"/>
<keyword evidence="2 5" id="KW-0812">Transmembrane</keyword>
<organism evidence="7 8">
    <name type="scientific">Helicobacter winghamensis</name>
    <dbReference type="NCBI Taxonomy" id="157268"/>
    <lineage>
        <taxon>Bacteria</taxon>
        <taxon>Pseudomonadati</taxon>
        <taxon>Campylobacterota</taxon>
        <taxon>Epsilonproteobacteria</taxon>
        <taxon>Campylobacterales</taxon>
        <taxon>Helicobacteraceae</taxon>
        <taxon>Helicobacter</taxon>
    </lineage>
</organism>
<dbReference type="GO" id="GO:0016020">
    <property type="term" value="C:membrane"/>
    <property type="evidence" value="ECO:0007669"/>
    <property type="project" value="UniProtKB-SubCell"/>
</dbReference>
<keyword evidence="8" id="KW-1185">Reference proteome</keyword>
<keyword evidence="3 5" id="KW-1133">Transmembrane helix</keyword>
<evidence type="ECO:0000256" key="5">
    <source>
        <dbReference type="SAM" id="Phobius"/>
    </source>
</evidence>
<evidence type="ECO:0000256" key="4">
    <source>
        <dbReference type="ARBA" id="ARBA00023136"/>
    </source>
</evidence>
<dbReference type="GeneID" id="97290265"/>
<feature type="transmembrane region" description="Helical" evidence="5">
    <location>
        <begin position="91"/>
        <end position="110"/>
    </location>
</feature>
<evidence type="ECO:0000256" key="3">
    <source>
        <dbReference type="ARBA" id="ARBA00022989"/>
    </source>
</evidence>
<feature type="transmembrane region" description="Helical" evidence="5">
    <location>
        <begin position="54"/>
        <end position="79"/>
    </location>
</feature>
<reference evidence="7 8" key="1">
    <citation type="submission" date="2016-07" db="EMBL/GenBank/DDBJ databases">
        <title>Detection of Helicobacter winghamensis from caecal content of red fox (Vulpes vulpes).</title>
        <authorList>
            <person name="Zanoni R.G."/>
            <person name="Florio D."/>
            <person name="Caffara M."/>
            <person name="Renzi M."/>
            <person name="Parisi A."/>
            <person name="Pasquali F."/>
            <person name="Manfreda G."/>
        </authorList>
    </citation>
    <scope>NUCLEOTIDE SEQUENCE [LARGE SCALE GENOMIC DNA]</scope>
    <source>
        <strain evidence="7 8">295_13</strain>
    </source>
</reference>